<evidence type="ECO:0000256" key="1">
    <source>
        <dbReference type="SAM" id="Coils"/>
    </source>
</evidence>
<feature type="transmembrane region" description="Helical" evidence="2">
    <location>
        <begin position="6"/>
        <end position="28"/>
    </location>
</feature>
<dbReference type="Pfam" id="PF06541">
    <property type="entry name" value="ABC_trans_CmpB"/>
    <property type="match status" value="1"/>
</dbReference>
<reference evidence="3 4" key="1">
    <citation type="submission" date="2016-10" db="EMBL/GenBank/DDBJ databases">
        <authorList>
            <person name="de Groot N.N."/>
        </authorList>
    </citation>
    <scope>NUCLEOTIDE SEQUENCE [LARGE SCALE GENOMIC DNA]</scope>
    <source>
        <strain evidence="3 4">DSM 1283</strain>
    </source>
</reference>
<dbReference type="EMBL" id="FOWD01000012">
    <property type="protein sequence ID" value="SFO19477.1"/>
    <property type="molecule type" value="Genomic_DNA"/>
</dbReference>
<protein>
    <submittedName>
        <fullName evidence="3">Uncharacterized membrane protein</fullName>
    </submittedName>
</protein>
<keyword evidence="4" id="KW-1185">Reference proteome</keyword>
<name>A0A1I5F6U6_9FIRM</name>
<organism evidence="3 4">
    <name type="scientific">Anaerocolumna aminovalerica</name>
    <dbReference type="NCBI Taxonomy" id="1527"/>
    <lineage>
        <taxon>Bacteria</taxon>
        <taxon>Bacillati</taxon>
        <taxon>Bacillota</taxon>
        <taxon>Clostridia</taxon>
        <taxon>Lachnospirales</taxon>
        <taxon>Lachnospiraceae</taxon>
        <taxon>Anaerocolumna</taxon>
    </lineage>
</organism>
<accession>A0A1I5F6U6</accession>
<dbReference type="STRING" id="1527.SAMN04489757_11277"/>
<gene>
    <name evidence="3" type="ORF">SAMN04489757_11277</name>
</gene>
<feature type="transmembrane region" description="Helical" evidence="2">
    <location>
        <begin position="64"/>
        <end position="84"/>
    </location>
</feature>
<evidence type="ECO:0000313" key="3">
    <source>
        <dbReference type="EMBL" id="SFO19477.1"/>
    </source>
</evidence>
<feature type="transmembrane region" description="Helical" evidence="2">
    <location>
        <begin position="105"/>
        <end position="134"/>
    </location>
</feature>
<feature type="transmembrane region" description="Helical" evidence="2">
    <location>
        <begin position="40"/>
        <end position="58"/>
    </location>
</feature>
<dbReference type="Proteomes" id="UP000198806">
    <property type="component" value="Unassembled WGS sequence"/>
</dbReference>
<feature type="coiled-coil region" evidence="1">
    <location>
        <begin position="213"/>
        <end position="240"/>
    </location>
</feature>
<evidence type="ECO:0000256" key="2">
    <source>
        <dbReference type="SAM" id="Phobius"/>
    </source>
</evidence>
<evidence type="ECO:0000313" key="4">
    <source>
        <dbReference type="Proteomes" id="UP000198806"/>
    </source>
</evidence>
<proteinExistence type="predicted"/>
<sequence length="288" mass="32922">MYEYLWFFIIYAFFGWCTEVAFAAVDLGKFVNRGFLNGPLCPVYGFGVAAVISLLTPIQENKWILFIGAVLVTTIIEFLTGWVLEMLFKQRWWDYSDIPFNIKGYVCLKFSVLWGLACLFVMEIVHPGIIHFIAVIPVKIGWGMLVIFYLILLVDVIATAQTVLKINKQLEEANKIAVKIHNFSDGIGKKISTNSIKVASRLEESKKVTEELKTNVLSNLRSSKEQLENLKEQRDKILSKNFFGKSRIIKAFPQISSSKYKQELEHIKKKIIGTNQDEDNSDPDKPEL</sequence>
<dbReference type="InterPro" id="IPR010540">
    <property type="entry name" value="CmpB_TMEM229"/>
</dbReference>
<keyword evidence="1" id="KW-0175">Coiled coil</keyword>
<dbReference type="RefSeq" id="WP_091686166.1">
    <property type="nucleotide sequence ID" value="NZ_BAABFM010000014.1"/>
</dbReference>
<keyword evidence="2" id="KW-1133">Transmembrane helix</keyword>
<keyword evidence="2" id="KW-0472">Membrane</keyword>
<keyword evidence="2" id="KW-0812">Transmembrane</keyword>
<dbReference type="OrthoDB" id="9789229at2"/>
<dbReference type="AlphaFoldDB" id="A0A1I5F6U6"/>
<feature type="transmembrane region" description="Helical" evidence="2">
    <location>
        <begin position="140"/>
        <end position="160"/>
    </location>
</feature>